<evidence type="ECO:0000313" key="1">
    <source>
        <dbReference type="EMBL" id="ESU28369.1"/>
    </source>
</evidence>
<dbReference type="Proteomes" id="UP000018004">
    <property type="component" value="Unassembled WGS sequence"/>
</dbReference>
<dbReference type="RefSeq" id="WP_023579352.1">
    <property type="nucleotide sequence ID" value="NZ_AVGG01000007.1"/>
</dbReference>
<name>V6SPJ9_9FLAO</name>
<sequence length="78" mass="9187">MKAETAYNVAMSLPPGELERLLTMLQKEAKPKEPKQTKRKQEEEVVWTYAECYEKVYKLLMDRKKRKTAPTPPFKANQ</sequence>
<organism evidence="1 2">
    <name type="scientific">Flavobacterium limnosediminis JC2902</name>
    <dbReference type="NCBI Taxonomy" id="1341181"/>
    <lineage>
        <taxon>Bacteria</taxon>
        <taxon>Pseudomonadati</taxon>
        <taxon>Bacteroidota</taxon>
        <taxon>Flavobacteriia</taxon>
        <taxon>Flavobacteriales</taxon>
        <taxon>Flavobacteriaceae</taxon>
        <taxon>Flavobacterium</taxon>
    </lineage>
</organism>
<reference evidence="1 2" key="1">
    <citation type="submission" date="2013-08" db="EMBL/GenBank/DDBJ databases">
        <title>Flavobacterium limnosediminis JC2902 genome sequencing.</title>
        <authorList>
            <person name="Lee K."/>
            <person name="Yi H."/>
            <person name="Park S."/>
            <person name="Chun J."/>
        </authorList>
    </citation>
    <scope>NUCLEOTIDE SEQUENCE [LARGE SCALE GENOMIC DNA]</scope>
    <source>
        <strain evidence="1 2">JC2902</strain>
    </source>
</reference>
<dbReference type="EMBL" id="AVGG01000007">
    <property type="protein sequence ID" value="ESU28369.1"/>
    <property type="molecule type" value="Genomic_DNA"/>
</dbReference>
<dbReference type="AlphaFoldDB" id="V6SPJ9"/>
<keyword evidence="2" id="KW-1185">Reference proteome</keyword>
<dbReference type="eggNOG" id="ENOG5030ZET">
    <property type="taxonomic scope" value="Bacteria"/>
</dbReference>
<proteinExistence type="predicted"/>
<dbReference type="OrthoDB" id="9963575at2"/>
<evidence type="ECO:0000313" key="2">
    <source>
        <dbReference type="Proteomes" id="UP000018004"/>
    </source>
</evidence>
<comment type="caution">
    <text evidence="1">The sequence shown here is derived from an EMBL/GenBank/DDBJ whole genome shotgun (WGS) entry which is preliminary data.</text>
</comment>
<protein>
    <submittedName>
        <fullName evidence="1">Uncharacterized protein</fullName>
    </submittedName>
</protein>
<accession>V6SPJ9</accession>
<dbReference type="PATRIC" id="fig|1341181.4.peg.1694"/>
<dbReference type="STRING" id="1341181.FLJC2902T_17200"/>
<gene>
    <name evidence="1" type="ORF">FLJC2902T_17200</name>
</gene>